<comment type="caution">
    <text evidence="4">The sequence shown here is derived from an EMBL/GenBank/DDBJ whole genome shotgun (WGS) entry which is preliminary data.</text>
</comment>
<dbReference type="InterPro" id="IPR000182">
    <property type="entry name" value="GNAT_dom"/>
</dbReference>
<dbReference type="Proteomes" id="UP000013526">
    <property type="component" value="Unassembled WGS sequence"/>
</dbReference>
<keyword evidence="1 4" id="KW-0808">Transferase</keyword>
<dbReference type="EMBL" id="AQGQ01000003">
    <property type="protein sequence ID" value="EOD56912.1"/>
    <property type="molecule type" value="Genomic_DNA"/>
</dbReference>
<evidence type="ECO:0000256" key="2">
    <source>
        <dbReference type="ARBA" id="ARBA00023315"/>
    </source>
</evidence>
<reference evidence="4 5" key="1">
    <citation type="journal article" date="2013" name="Genome Announc.">
        <title>Draft Genome Sequence of Aeromonas molluscorum Strain 848TT, Isolated from Bivalve Molluscs.</title>
        <authorList>
            <person name="Spataro N."/>
            <person name="Farfan M."/>
            <person name="Albarral V."/>
            <person name="Sanglas A."/>
            <person name="Loren J.G."/>
            <person name="Fuste M.C."/>
            <person name="Bosch E."/>
        </authorList>
    </citation>
    <scope>NUCLEOTIDE SEQUENCE [LARGE SCALE GENOMIC DNA]</scope>
    <source>
        <strain evidence="4 5">848</strain>
    </source>
</reference>
<feature type="domain" description="N-acetyltransferase" evidence="3">
    <location>
        <begin position="3"/>
        <end position="148"/>
    </location>
</feature>
<dbReference type="Pfam" id="PF00583">
    <property type="entry name" value="Acetyltransf_1"/>
    <property type="match status" value="1"/>
</dbReference>
<dbReference type="GO" id="GO:0016747">
    <property type="term" value="F:acyltransferase activity, transferring groups other than amino-acyl groups"/>
    <property type="evidence" value="ECO:0007669"/>
    <property type="project" value="InterPro"/>
</dbReference>
<dbReference type="InterPro" id="IPR016181">
    <property type="entry name" value="Acyl_CoA_acyltransferase"/>
</dbReference>
<dbReference type="PROSITE" id="PS51186">
    <property type="entry name" value="GNAT"/>
    <property type="match status" value="1"/>
</dbReference>
<evidence type="ECO:0000313" key="4">
    <source>
        <dbReference type="EMBL" id="EOD56912.1"/>
    </source>
</evidence>
<evidence type="ECO:0000313" key="5">
    <source>
        <dbReference type="Proteomes" id="UP000013526"/>
    </source>
</evidence>
<sequence>MTPTLRLATPADMHAIWQIESQVFGEAIYPDFFFRQAVDLWPDLLLVAEREGQLLGYGLGGVGQQRTQGWLLSLAVLPQARGLGLAEAIIRKLELALRTQGCLQVRLTVDPVNPARRLYERLGYRELTLEPAYFGPGEDRCLLEHELIVPPLQDRE</sequence>
<dbReference type="PATRIC" id="fig|1268236.3.peg.293"/>
<proteinExistence type="predicted"/>
<dbReference type="InterPro" id="IPR050832">
    <property type="entry name" value="Bact_Acetyltransf"/>
</dbReference>
<gene>
    <name evidence="4" type="ORF">G113_01459</name>
</gene>
<dbReference type="AlphaFoldDB" id="R1FB71"/>
<dbReference type="CDD" id="cd04301">
    <property type="entry name" value="NAT_SF"/>
    <property type="match status" value="1"/>
</dbReference>
<keyword evidence="5" id="KW-1185">Reference proteome</keyword>
<protein>
    <submittedName>
        <fullName evidence="4">GNAT family acetyltransferase</fullName>
    </submittedName>
</protein>
<dbReference type="Gene3D" id="3.40.630.30">
    <property type="match status" value="1"/>
</dbReference>
<evidence type="ECO:0000259" key="3">
    <source>
        <dbReference type="PROSITE" id="PS51186"/>
    </source>
</evidence>
<accession>R1FB71</accession>
<keyword evidence="2" id="KW-0012">Acyltransferase</keyword>
<organism evidence="4 5">
    <name type="scientific">Aeromonas molluscorum 848</name>
    <dbReference type="NCBI Taxonomy" id="1268236"/>
    <lineage>
        <taxon>Bacteria</taxon>
        <taxon>Pseudomonadati</taxon>
        <taxon>Pseudomonadota</taxon>
        <taxon>Gammaproteobacteria</taxon>
        <taxon>Aeromonadales</taxon>
        <taxon>Aeromonadaceae</taxon>
        <taxon>Aeromonas</taxon>
    </lineage>
</organism>
<name>R1FB71_9GAMM</name>
<dbReference type="PANTHER" id="PTHR43877">
    <property type="entry name" value="AMINOALKYLPHOSPHONATE N-ACETYLTRANSFERASE-RELATED-RELATED"/>
    <property type="match status" value="1"/>
</dbReference>
<dbReference type="SUPFAM" id="SSF55729">
    <property type="entry name" value="Acyl-CoA N-acyltransferases (Nat)"/>
    <property type="match status" value="1"/>
</dbReference>
<evidence type="ECO:0000256" key="1">
    <source>
        <dbReference type="ARBA" id="ARBA00022679"/>
    </source>
</evidence>